<reference evidence="2" key="1">
    <citation type="submission" date="2014-09" db="EMBL/GenBank/DDBJ databases">
        <authorList>
            <person name="Magalhaes I.L.F."/>
            <person name="Oliveira U."/>
            <person name="Santos F.R."/>
            <person name="Vidigal T.H.D.A."/>
            <person name="Brescovit A.D."/>
            <person name="Santos A.J."/>
        </authorList>
    </citation>
    <scope>NUCLEOTIDE SEQUENCE</scope>
    <source>
        <tissue evidence="2">Shoot tissue taken approximately 20 cm above the soil surface</tissue>
    </source>
</reference>
<feature type="transmembrane region" description="Helical" evidence="1">
    <location>
        <begin position="20"/>
        <end position="38"/>
    </location>
</feature>
<protein>
    <submittedName>
        <fullName evidence="2">Uncharacterized protein</fullName>
    </submittedName>
</protein>
<sequence length="144" mass="15676">MFTDSVDGVTGTGGESIHAAVVNLLVALAFIIFLLVMIRRSCEPKTWPCPTRASSSCIFIWPVVATRAGALGEAEHFFNGSSGMASMDGLVAEATRFMLVSSMVRAVELVLYAEVIELVHYIVGPVRQVPQLLQHLRQCRVLDL</sequence>
<evidence type="ECO:0000313" key="2">
    <source>
        <dbReference type="EMBL" id="JAD74554.1"/>
    </source>
</evidence>
<dbReference type="EMBL" id="GBRH01223341">
    <property type="protein sequence ID" value="JAD74554.1"/>
    <property type="molecule type" value="Transcribed_RNA"/>
</dbReference>
<evidence type="ECO:0000256" key="1">
    <source>
        <dbReference type="SAM" id="Phobius"/>
    </source>
</evidence>
<dbReference type="AlphaFoldDB" id="A0A0A9CE12"/>
<keyword evidence="1" id="KW-1133">Transmembrane helix</keyword>
<keyword evidence="1" id="KW-0472">Membrane</keyword>
<reference evidence="2" key="2">
    <citation type="journal article" date="2015" name="Data Brief">
        <title>Shoot transcriptome of the giant reed, Arundo donax.</title>
        <authorList>
            <person name="Barrero R.A."/>
            <person name="Guerrero F.D."/>
            <person name="Moolhuijzen P."/>
            <person name="Goolsby J.A."/>
            <person name="Tidwell J."/>
            <person name="Bellgard S.E."/>
            <person name="Bellgard M.I."/>
        </authorList>
    </citation>
    <scope>NUCLEOTIDE SEQUENCE</scope>
    <source>
        <tissue evidence="2">Shoot tissue taken approximately 20 cm above the soil surface</tissue>
    </source>
</reference>
<proteinExistence type="predicted"/>
<keyword evidence="1" id="KW-0812">Transmembrane</keyword>
<accession>A0A0A9CE12</accession>
<name>A0A0A9CE12_ARUDO</name>
<organism evidence="2">
    <name type="scientific">Arundo donax</name>
    <name type="common">Giant reed</name>
    <name type="synonym">Donax arundinaceus</name>
    <dbReference type="NCBI Taxonomy" id="35708"/>
    <lineage>
        <taxon>Eukaryota</taxon>
        <taxon>Viridiplantae</taxon>
        <taxon>Streptophyta</taxon>
        <taxon>Embryophyta</taxon>
        <taxon>Tracheophyta</taxon>
        <taxon>Spermatophyta</taxon>
        <taxon>Magnoliopsida</taxon>
        <taxon>Liliopsida</taxon>
        <taxon>Poales</taxon>
        <taxon>Poaceae</taxon>
        <taxon>PACMAD clade</taxon>
        <taxon>Arundinoideae</taxon>
        <taxon>Arundineae</taxon>
        <taxon>Arundo</taxon>
    </lineage>
</organism>